<dbReference type="NCBIfam" id="TIGR04282">
    <property type="entry name" value="glyco_like_cofC"/>
    <property type="match status" value="1"/>
</dbReference>
<dbReference type="GO" id="GO:0043814">
    <property type="term" value="F:phospholactate guanylyltransferase activity"/>
    <property type="evidence" value="ECO:0007669"/>
    <property type="project" value="UniProtKB-EC"/>
</dbReference>
<dbReference type="SUPFAM" id="SSF53448">
    <property type="entry name" value="Nucleotide-diphospho-sugar transferases"/>
    <property type="match status" value="1"/>
</dbReference>
<keyword evidence="1" id="KW-0548">Nucleotidyltransferase</keyword>
<evidence type="ECO:0000313" key="1">
    <source>
        <dbReference type="EMBL" id="TWU26560.1"/>
    </source>
</evidence>
<dbReference type="PANTHER" id="PTHR36529:SF1">
    <property type="entry name" value="GLYCOSYLTRANSFERASE"/>
    <property type="match status" value="1"/>
</dbReference>
<dbReference type="InterPro" id="IPR018641">
    <property type="entry name" value="Trfase_1_rSAM/seldom-assoc"/>
</dbReference>
<dbReference type="Proteomes" id="UP000316304">
    <property type="component" value="Unassembled WGS sequence"/>
</dbReference>
<dbReference type="Gene3D" id="3.90.550.10">
    <property type="entry name" value="Spore Coat Polysaccharide Biosynthesis Protein SpsA, Chain A"/>
    <property type="match status" value="1"/>
</dbReference>
<sequence>MNALPTENNLTDQLHPPSTTPFATLAIMAKYWTPGRVKTRLGHSIGMSAAAELHRAFTLHLCERLAAAGDRRVLSIAPDSAVNLLEQEPTCDPWDILPQGDGDLGARMRRLIQTHLDCRETDPAAAPRRVIVIGADCPMISVEEIAIAVQKLETYDLVLGPANDGGYYLIGMNGPWTEPMGCLFESMPWSTAEVLAITKQRAARAKLSLAVLPPKEDIDTIECLDRLRADLENSPTQNPLDSVFADRIEAILRNSQSD</sequence>
<dbReference type="Pfam" id="PF09837">
    <property type="entry name" value="DUF2064"/>
    <property type="match status" value="1"/>
</dbReference>
<keyword evidence="2" id="KW-1185">Reference proteome</keyword>
<gene>
    <name evidence="1" type="primary">cofC</name>
    <name evidence="1" type="ORF">Pla52o_04130</name>
</gene>
<dbReference type="InterPro" id="IPR029044">
    <property type="entry name" value="Nucleotide-diphossugar_trans"/>
</dbReference>
<reference evidence="1 2" key="1">
    <citation type="submission" date="2019-02" db="EMBL/GenBank/DDBJ databases">
        <title>Deep-cultivation of Planctomycetes and their phenomic and genomic characterization uncovers novel biology.</title>
        <authorList>
            <person name="Wiegand S."/>
            <person name="Jogler M."/>
            <person name="Boedeker C."/>
            <person name="Pinto D."/>
            <person name="Vollmers J."/>
            <person name="Rivas-Marin E."/>
            <person name="Kohn T."/>
            <person name="Peeters S.H."/>
            <person name="Heuer A."/>
            <person name="Rast P."/>
            <person name="Oberbeckmann S."/>
            <person name="Bunk B."/>
            <person name="Jeske O."/>
            <person name="Meyerdierks A."/>
            <person name="Storesund J.E."/>
            <person name="Kallscheuer N."/>
            <person name="Luecker S."/>
            <person name="Lage O.M."/>
            <person name="Pohl T."/>
            <person name="Merkel B.J."/>
            <person name="Hornburger P."/>
            <person name="Mueller R.-W."/>
            <person name="Bruemmer F."/>
            <person name="Labrenz M."/>
            <person name="Spormann A.M."/>
            <person name="Op Den Camp H."/>
            <person name="Overmann J."/>
            <person name="Amann R."/>
            <person name="Jetten M.S.M."/>
            <person name="Mascher T."/>
            <person name="Medema M.H."/>
            <person name="Devos D.P."/>
            <person name="Kaster A.-K."/>
            <person name="Ovreas L."/>
            <person name="Rohde M."/>
            <person name="Galperin M.Y."/>
            <person name="Jogler C."/>
        </authorList>
    </citation>
    <scope>NUCLEOTIDE SEQUENCE [LARGE SCALE GENOMIC DNA]</scope>
    <source>
        <strain evidence="1 2">Pla52o</strain>
    </source>
</reference>
<protein>
    <submittedName>
        <fullName evidence="1">2-phospho-L-lactate guanylyltransferase</fullName>
        <ecNumber evidence="1">2.7.7.68</ecNumber>
    </submittedName>
</protein>
<proteinExistence type="predicted"/>
<dbReference type="EMBL" id="SJPT01000001">
    <property type="protein sequence ID" value="TWU26560.1"/>
    <property type="molecule type" value="Genomic_DNA"/>
</dbReference>
<dbReference type="OrthoDB" id="9810303at2"/>
<organism evidence="1 2">
    <name type="scientific">Novipirellula galeiformis</name>
    <dbReference type="NCBI Taxonomy" id="2528004"/>
    <lineage>
        <taxon>Bacteria</taxon>
        <taxon>Pseudomonadati</taxon>
        <taxon>Planctomycetota</taxon>
        <taxon>Planctomycetia</taxon>
        <taxon>Pirellulales</taxon>
        <taxon>Pirellulaceae</taxon>
        <taxon>Novipirellula</taxon>
    </lineage>
</organism>
<accession>A0A5C6CPU1</accession>
<dbReference type="RefSeq" id="WP_146592890.1">
    <property type="nucleotide sequence ID" value="NZ_SJPT01000001.1"/>
</dbReference>
<keyword evidence="1" id="KW-0808">Transferase</keyword>
<evidence type="ECO:0000313" key="2">
    <source>
        <dbReference type="Proteomes" id="UP000316304"/>
    </source>
</evidence>
<dbReference type="PANTHER" id="PTHR36529">
    <property type="entry name" value="SLL1095 PROTEIN"/>
    <property type="match status" value="1"/>
</dbReference>
<name>A0A5C6CPU1_9BACT</name>
<dbReference type="AlphaFoldDB" id="A0A5C6CPU1"/>
<dbReference type="EC" id="2.7.7.68" evidence="1"/>
<comment type="caution">
    <text evidence="1">The sequence shown here is derived from an EMBL/GenBank/DDBJ whole genome shotgun (WGS) entry which is preliminary data.</text>
</comment>